<evidence type="ECO:0000256" key="5">
    <source>
        <dbReference type="ARBA" id="ARBA00022695"/>
    </source>
</evidence>
<evidence type="ECO:0000259" key="11">
    <source>
        <dbReference type="Pfam" id="PF12627"/>
    </source>
</evidence>
<name>A0A0R3SCL9_HYMDI</name>
<dbReference type="GO" id="GO:1990180">
    <property type="term" value="P:mitochondrial tRNA 3'-end processing"/>
    <property type="evidence" value="ECO:0007669"/>
    <property type="project" value="TreeGrafter"/>
</dbReference>
<feature type="domain" description="tRNA nucleotidyltransferase/poly(A) polymerase RNA and SrmB- binding" evidence="11">
    <location>
        <begin position="252"/>
        <end position="299"/>
    </location>
</feature>
<dbReference type="PANTHER" id="PTHR46173">
    <property type="entry name" value="CCA TRNA NUCLEOTIDYLTRANSFERASE 1, MITOCHONDRIAL"/>
    <property type="match status" value="1"/>
</dbReference>
<keyword evidence="3 9" id="KW-0808">Transferase</keyword>
<evidence type="ECO:0000256" key="4">
    <source>
        <dbReference type="ARBA" id="ARBA00022694"/>
    </source>
</evidence>
<evidence type="ECO:0000256" key="8">
    <source>
        <dbReference type="ARBA" id="ARBA00022842"/>
    </source>
</evidence>
<dbReference type="InterPro" id="IPR050264">
    <property type="entry name" value="Bact_CCA-adding_enz_type3_sf"/>
</dbReference>
<evidence type="ECO:0000313" key="14">
    <source>
        <dbReference type="WBParaSite" id="HDID_0000234201-mRNA-1"/>
    </source>
</evidence>
<dbReference type="GO" id="GO:0000049">
    <property type="term" value="F:tRNA binding"/>
    <property type="evidence" value="ECO:0007669"/>
    <property type="project" value="TreeGrafter"/>
</dbReference>
<dbReference type="Proteomes" id="UP000274504">
    <property type="component" value="Unassembled WGS sequence"/>
</dbReference>
<evidence type="ECO:0000256" key="1">
    <source>
        <dbReference type="ARBA" id="ARBA00001946"/>
    </source>
</evidence>
<evidence type="ECO:0000256" key="9">
    <source>
        <dbReference type="RuleBase" id="RU003953"/>
    </source>
</evidence>
<feature type="domain" description="Poly A polymerase head" evidence="10">
    <location>
        <begin position="80"/>
        <end position="218"/>
    </location>
</feature>
<dbReference type="SUPFAM" id="SSF81301">
    <property type="entry name" value="Nucleotidyltransferase"/>
    <property type="match status" value="1"/>
</dbReference>
<evidence type="ECO:0000256" key="6">
    <source>
        <dbReference type="ARBA" id="ARBA00022723"/>
    </source>
</evidence>
<dbReference type="GO" id="GO:0016779">
    <property type="term" value="F:nucleotidyltransferase activity"/>
    <property type="evidence" value="ECO:0007669"/>
    <property type="project" value="UniProtKB-KW"/>
</dbReference>
<dbReference type="InterPro" id="IPR002646">
    <property type="entry name" value="PolA_pol_head_dom"/>
</dbReference>
<protein>
    <submittedName>
        <fullName evidence="14">CCA tRNA nucleotidyltransferase 1, mitochondrial</fullName>
    </submittedName>
</protein>
<keyword evidence="7" id="KW-0547">Nucleotide-binding</keyword>
<dbReference type="WBParaSite" id="HDID_0000234201-mRNA-1">
    <property type="protein sequence ID" value="HDID_0000234201-mRNA-1"/>
    <property type="gene ID" value="HDID_0000234201"/>
</dbReference>
<keyword evidence="9" id="KW-0694">RNA-binding</keyword>
<dbReference type="GO" id="GO:0000166">
    <property type="term" value="F:nucleotide binding"/>
    <property type="evidence" value="ECO:0007669"/>
    <property type="project" value="UniProtKB-KW"/>
</dbReference>
<reference evidence="12 13" key="2">
    <citation type="submission" date="2018-11" db="EMBL/GenBank/DDBJ databases">
        <authorList>
            <consortium name="Pathogen Informatics"/>
        </authorList>
    </citation>
    <scope>NUCLEOTIDE SEQUENCE [LARGE SCALE GENOMIC DNA]</scope>
</reference>
<dbReference type="EMBL" id="UYSG01000562">
    <property type="protein sequence ID" value="VDL19804.1"/>
    <property type="molecule type" value="Genomic_DNA"/>
</dbReference>
<keyword evidence="8" id="KW-0460">Magnesium</keyword>
<accession>A0A0R3SCL9</accession>
<sequence length="484" mass="55392">MLASLTKFGRFCAITHKTVLSMNTAFNLNSVFLKSIYSASSDLISLGRDMFIDISCVNAFREPEFIFINKLFHKYGFEIRVAGGAVRDILMKKEPKDVDMATTATPSQMVTMFSNEEIRMLNRNGEAHGTVTVRVNDKVNYEITTLRIDTKTDGRHAEVSFTTDWQLDASRRDLTVNSMFIGVSFEEDPSNDPSNVVVKGKLYDYFNGYDDLAHRRIRFVGEPSSRIQEDYLRILRYFRFFARLAKNPDEHDEATLKAIKENSKGLTMVAGERIWTELKMIFLYPFAPTLLRFMAETGVTTSCGLPAKLNLAEMDKLYQSGILSKDPNAATCVSSLITFNERVKLATAEYNIIDFLLKWRDFLREKDVIEYLRREYLLSSHQPILKPVFPEAIRYLCSKKELEYWLSWEAPKFPVSGGAVTSEKGIKGKELGPVLLALRKIWVDSGCKLTAEELMSNETFEVISKIPVEEIEREPMIPVKRKKR</sequence>
<dbReference type="GO" id="GO:0046872">
    <property type="term" value="F:metal ion binding"/>
    <property type="evidence" value="ECO:0007669"/>
    <property type="project" value="UniProtKB-KW"/>
</dbReference>
<keyword evidence="6" id="KW-0479">Metal-binding</keyword>
<dbReference type="Pfam" id="PF12627">
    <property type="entry name" value="PolyA_pol_RNAbd"/>
    <property type="match status" value="1"/>
</dbReference>
<evidence type="ECO:0000256" key="7">
    <source>
        <dbReference type="ARBA" id="ARBA00022741"/>
    </source>
</evidence>
<keyword evidence="5" id="KW-0548">Nucleotidyltransferase</keyword>
<dbReference type="STRING" id="6216.A0A0R3SCL9"/>
<dbReference type="InterPro" id="IPR043519">
    <property type="entry name" value="NT_sf"/>
</dbReference>
<evidence type="ECO:0000313" key="12">
    <source>
        <dbReference type="EMBL" id="VDL19804.1"/>
    </source>
</evidence>
<evidence type="ECO:0000259" key="10">
    <source>
        <dbReference type="Pfam" id="PF01743"/>
    </source>
</evidence>
<dbReference type="CDD" id="cd05398">
    <property type="entry name" value="NT_ClassII-CCAase"/>
    <property type="match status" value="1"/>
</dbReference>
<evidence type="ECO:0000256" key="3">
    <source>
        <dbReference type="ARBA" id="ARBA00022679"/>
    </source>
</evidence>
<evidence type="ECO:0000313" key="13">
    <source>
        <dbReference type="Proteomes" id="UP000274504"/>
    </source>
</evidence>
<evidence type="ECO:0000256" key="2">
    <source>
        <dbReference type="ARBA" id="ARBA00007265"/>
    </source>
</evidence>
<dbReference type="Gene3D" id="1.10.3090.10">
    <property type="entry name" value="cca-adding enzyme, domain 2"/>
    <property type="match status" value="1"/>
</dbReference>
<keyword evidence="4" id="KW-0819">tRNA processing</keyword>
<dbReference type="AlphaFoldDB" id="A0A0R3SCL9"/>
<comment type="cofactor">
    <cofactor evidence="1">
        <name>Mg(2+)</name>
        <dbReference type="ChEBI" id="CHEBI:18420"/>
    </cofactor>
</comment>
<dbReference type="Gene3D" id="3.30.460.10">
    <property type="entry name" value="Beta Polymerase, domain 2"/>
    <property type="match status" value="1"/>
</dbReference>
<dbReference type="OrthoDB" id="445712at2759"/>
<reference evidence="14" key="1">
    <citation type="submission" date="2017-02" db="UniProtKB">
        <authorList>
            <consortium name="WormBaseParasite"/>
        </authorList>
    </citation>
    <scope>IDENTIFICATION</scope>
</reference>
<dbReference type="GO" id="GO:0005739">
    <property type="term" value="C:mitochondrion"/>
    <property type="evidence" value="ECO:0007669"/>
    <property type="project" value="TreeGrafter"/>
</dbReference>
<dbReference type="SUPFAM" id="SSF81891">
    <property type="entry name" value="Poly A polymerase C-terminal region-like"/>
    <property type="match status" value="1"/>
</dbReference>
<comment type="similarity">
    <text evidence="2 9">Belongs to the tRNA nucleotidyltransferase/poly(A) polymerase family.</text>
</comment>
<dbReference type="InterPro" id="IPR032828">
    <property type="entry name" value="PolyA_RNA-bd"/>
</dbReference>
<dbReference type="PANTHER" id="PTHR46173:SF1">
    <property type="entry name" value="CCA TRNA NUCLEOTIDYLTRANSFERASE 1, MITOCHONDRIAL"/>
    <property type="match status" value="1"/>
</dbReference>
<gene>
    <name evidence="12" type="ORF">HDID_LOCUS2343</name>
</gene>
<dbReference type="Pfam" id="PF01743">
    <property type="entry name" value="PolyA_pol"/>
    <property type="match status" value="1"/>
</dbReference>
<dbReference type="GO" id="GO:0001680">
    <property type="term" value="P:tRNA 3'-terminal CCA addition"/>
    <property type="evidence" value="ECO:0007669"/>
    <property type="project" value="TreeGrafter"/>
</dbReference>
<proteinExistence type="inferred from homology"/>
<organism evidence="14">
    <name type="scientific">Hymenolepis diminuta</name>
    <name type="common">Rat tapeworm</name>
    <dbReference type="NCBI Taxonomy" id="6216"/>
    <lineage>
        <taxon>Eukaryota</taxon>
        <taxon>Metazoa</taxon>
        <taxon>Spiralia</taxon>
        <taxon>Lophotrochozoa</taxon>
        <taxon>Platyhelminthes</taxon>
        <taxon>Cestoda</taxon>
        <taxon>Eucestoda</taxon>
        <taxon>Cyclophyllidea</taxon>
        <taxon>Hymenolepididae</taxon>
        <taxon>Hymenolepis</taxon>
    </lineage>
</organism>